<sequence length="135" mass="14747">MRYISGADLVACVERSAAPLQDLALGWEFIPIEMWQPAAEVVSELFTALAESSSLLPNLHDLSIQIPDPSYDLSSIPGPSWRNLVCALSIRRMEQLYIAPVMVSPPIDVLASLRELVANGAEMHVGTEELNFVVA</sequence>
<protein>
    <submittedName>
        <fullName evidence="1">Uncharacterized protein</fullName>
    </submittedName>
</protein>
<accession>A0A8H7DJF2</accession>
<proteinExistence type="predicted"/>
<dbReference type="Proteomes" id="UP000623467">
    <property type="component" value="Unassembled WGS sequence"/>
</dbReference>
<dbReference type="EMBL" id="JACAZH010000002">
    <property type="protein sequence ID" value="KAF7375507.1"/>
    <property type="molecule type" value="Genomic_DNA"/>
</dbReference>
<keyword evidence="2" id="KW-1185">Reference proteome</keyword>
<evidence type="ECO:0000313" key="1">
    <source>
        <dbReference type="EMBL" id="KAF7375507.1"/>
    </source>
</evidence>
<dbReference type="OrthoDB" id="3013186at2759"/>
<reference evidence="1" key="1">
    <citation type="submission" date="2020-05" db="EMBL/GenBank/DDBJ databases">
        <title>Mycena genomes resolve the evolution of fungal bioluminescence.</title>
        <authorList>
            <person name="Tsai I.J."/>
        </authorList>
    </citation>
    <scope>NUCLEOTIDE SEQUENCE</scope>
    <source>
        <strain evidence="1">160909Yilan</strain>
    </source>
</reference>
<comment type="caution">
    <text evidence="1">The sequence shown here is derived from an EMBL/GenBank/DDBJ whole genome shotgun (WGS) entry which is preliminary data.</text>
</comment>
<name>A0A8H7DJF2_9AGAR</name>
<gene>
    <name evidence="1" type="ORF">MSAN_00438700</name>
</gene>
<evidence type="ECO:0000313" key="2">
    <source>
        <dbReference type="Proteomes" id="UP000623467"/>
    </source>
</evidence>
<organism evidence="1 2">
    <name type="scientific">Mycena sanguinolenta</name>
    <dbReference type="NCBI Taxonomy" id="230812"/>
    <lineage>
        <taxon>Eukaryota</taxon>
        <taxon>Fungi</taxon>
        <taxon>Dikarya</taxon>
        <taxon>Basidiomycota</taxon>
        <taxon>Agaricomycotina</taxon>
        <taxon>Agaricomycetes</taxon>
        <taxon>Agaricomycetidae</taxon>
        <taxon>Agaricales</taxon>
        <taxon>Marasmiineae</taxon>
        <taxon>Mycenaceae</taxon>
        <taxon>Mycena</taxon>
    </lineage>
</organism>
<dbReference type="AlphaFoldDB" id="A0A8H7DJF2"/>